<gene>
    <name evidence="9" type="ORF">TMSB3V08_LOCUS12263</name>
</gene>
<evidence type="ECO:0000256" key="6">
    <source>
        <dbReference type="ARBA" id="ARBA00022801"/>
    </source>
</evidence>
<comment type="subcellular location">
    <subcellularLocation>
        <location evidence="2">Nucleus</location>
    </subcellularLocation>
</comment>
<dbReference type="InterPro" id="IPR045249">
    <property type="entry name" value="HARBI1-like"/>
</dbReference>
<accession>A0A7R9EMU4</accession>
<dbReference type="InterPro" id="IPR027806">
    <property type="entry name" value="HARBI1_dom"/>
</dbReference>
<evidence type="ECO:0000256" key="2">
    <source>
        <dbReference type="ARBA" id="ARBA00004123"/>
    </source>
</evidence>
<keyword evidence="4" id="KW-0540">Nuclease</keyword>
<evidence type="ECO:0000256" key="7">
    <source>
        <dbReference type="ARBA" id="ARBA00023242"/>
    </source>
</evidence>
<dbReference type="EMBL" id="OB801297">
    <property type="protein sequence ID" value="CAD7435617.1"/>
    <property type="molecule type" value="Genomic_DNA"/>
</dbReference>
<dbReference type="Pfam" id="PF13359">
    <property type="entry name" value="DDE_Tnp_4"/>
    <property type="match status" value="1"/>
</dbReference>
<dbReference type="PANTHER" id="PTHR22930">
    <property type="match status" value="1"/>
</dbReference>
<evidence type="ECO:0000256" key="3">
    <source>
        <dbReference type="ARBA" id="ARBA00006958"/>
    </source>
</evidence>
<evidence type="ECO:0000256" key="4">
    <source>
        <dbReference type="ARBA" id="ARBA00022722"/>
    </source>
</evidence>
<dbReference type="GO" id="GO:0016787">
    <property type="term" value="F:hydrolase activity"/>
    <property type="evidence" value="ECO:0007669"/>
    <property type="project" value="UniProtKB-KW"/>
</dbReference>
<evidence type="ECO:0000313" key="9">
    <source>
        <dbReference type="EMBL" id="CAD7435617.1"/>
    </source>
</evidence>
<name>A0A7R9EMU4_9NEOP</name>
<feature type="domain" description="DDE Tnp4" evidence="8">
    <location>
        <begin position="105"/>
        <end position="260"/>
    </location>
</feature>
<evidence type="ECO:0000256" key="1">
    <source>
        <dbReference type="ARBA" id="ARBA00001968"/>
    </source>
</evidence>
<comment type="similarity">
    <text evidence="3">Belongs to the HARBI1 family.</text>
</comment>
<dbReference type="GO" id="GO:0005634">
    <property type="term" value="C:nucleus"/>
    <property type="evidence" value="ECO:0007669"/>
    <property type="project" value="UniProtKB-SubCell"/>
</dbReference>
<dbReference type="AlphaFoldDB" id="A0A7R9EMU4"/>
<dbReference type="GO" id="GO:0004518">
    <property type="term" value="F:nuclease activity"/>
    <property type="evidence" value="ECO:0007669"/>
    <property type="project" value="UniProtKB-KW"/>
</dbReference>
<evidence type="ECO:0000256" key="5">
    <source>
        <dbReference type="ARBA" id="ARBA00022723"/>
    </source>
</evidence>
<keyword evidence="6" id="KW-0378">Hydrolase</keyword>
<keyword evidence="5" id="KW-0479">Metal-binding</keyword>
<keyword evidence="7" id="KW-0539">Nucleus</keyword>
<proteinExistence type="inferred from homology"/>
<sequence length="288" mass="32590">MGRDLCDLLRGRLQRTLASGIPVHIQVLAALRFFAEGGYQRGVGQDAFVSLSQTATGSCIHAVCNAVSAQLADRWIVFPTTAAQRDRVQYGFSQVLGFPGVIGAIDCTHIAITTSHEHEEQYFNHHEYHSLNVQVICDRNLRALNVNARFPGRVHDQFIWRDSIIKQEMERLHRERVGDFYLIGDSGYAPEPWLLTPITNAARGTPEALYTETHCSGRNVIERFFGVLKGKFRCLLRDRTLHYAHAQAAKIIERCVVLHNMMIHYRVPFDEQEAVAEPQDIAPINENV</sequence>
<protein>
    <recommendedName>
        <fullName evidence="8">DDE Tnp4 domain-containing protein</fullName>
    </recommendedName>
</protein>
<dbReference type="PANTHER" id="PTHR22930:SF267">
    <property type="entry name" value="NUCLEASE HARBI1-RELATED"/>
    <property type="match status" value="1"/>
</dbReference>
<organism evidence="9">
    <name type="scientific">Timema monikensis</name>
    <dbReference type="NCBI Taxonomy" id="170555"/>
    <lineage>
        <taxon>Eukaryota</taxon>
        <taxon>Metazoa</taxon>
        <taxon>Ecdysozoa</taxon>
        <taxon>Arthropoda</taxon>
        <taxon>Hexapoda</taxon>
        <taxon>Insecta</taxon>
        <taxon>Pterygota</taxon>
        <taxon>Neoptera</taxon>
        <taxon>Polyneoptera</taxon>
        <taxon>Phasmatodea</taxon>
        <taxon>Timematodea</taxon>
        <taxon>Timematoidea</taxon>
        <taxon>Timematidae</taxon>
        <taxon>Timema</taxon>
    </lineage>
</organism>
<evidence type="ECO:0000259" key="8">
    <source>
        <dbReference type="Pfam" id="PF13359"/>
    </source>
</evidence>
<reference evidence="9" key="1">
    <citation type="submission" date="2020-11" db="EMBL/GenBank/DDBJ databases">
        <authorList>
            <person name="Tran Van P."/>
        </authorList>
    </citation>
    <scope>NUCLEOTIDE SEQUENCE</scope>
</reference>
<dbReference type="GO" id="GO:0046872">
    <property type="term" value="F:metal ion binding"/>
    <property type="evidence" value="ECO:0007669"/>
    <property type="project" value="UniProtKB-KW"/>
</dbReference>
<comment type="cofactor">
    <cofactor evidence="1">
        <name>a divalent metal cation</name>
        <dbReference type="ChEBI" id="CHEBI:60240"/>
    </cofactor>
</comment>